<sequence>MKKFFKKVIFISLIGFYFLQIKQVQSLIPYYYFPGDENLKKESFSIGKSAYQLLYLGQYEQSLNLAKLAVKIDKTNEKLWLILAETQLANELHEQALRSLNKAQKINSNISEIYFAKGNVYFKISQLKNAKTALEKGLKIEPKNHKAIFQLGNILLIEKNYSEAINLFDKAVNIKPDFWQAINNIGLAYYEKNNIHRSMKFFEKAISIEDNAEPLLGLASCLRTEDIKLALELAKKALTKDPNYVDYDFRKEQLWGEKLQNSTEILLQNDQIQTDVALAKSKINASS</sequence>
<evidence type="ECO:0000313" key="2">
    <source>
        <dbReference type="EMBL" id="KGF94933.1"/>
    </source>
</evidence>
<keyword evidence="1" id="KW-0802">TPR repeat</keyword>
<dbReference type="Proteomes" id="UP000030355">
    <property type="component" value="Unassembled WGS sequence"/>
</dbReference>
<accession>A0A0A2A3F2</accession>
<dbReference type="SMART" id="SM00028">
    <property type="entry name" value="TPR"/>
    <property type="match status" value="5"/>
</dbReference>
<dbReference type="PROSITE" id="PS50005">
    <property type="entry name" value="TPR"/>
    <property type="match status" value="3"/>
</dbReference>
<dbReference type="InterPro" id="IPR011990">
    <property type="entry name" value="TPR-like_helical_dom_sf"/>
</dbReference>
<dbReference type="SUPFAM" id="SSF48452">
    <property type="entry name" value="TPR-like"/>
    <property type="match status" value="1"/>
</dbReference>
<dbReference type="PROSITE" id="PS50293">
    <property type="entry name" value="TPR_REGION"/>
    <property type="match status" value="1"/>
</dbReference>
<feature type="repeat" description="TPR" evidence="1">
    <location>
        <begin position="111"/>
        <end position="144"/>
    </location>
</feature>
<feature type="repeat" description="TPR" evidence="1">
    <location>
        <begin position="145"/>
        <end position="178"/>
    </location>
</feature>
<comment type="caution">
    <text evidence="2">The sequence shown here is derived from an EMBL/GenBank/DDBJ whole genome shotgun (WGS) entry which is preliminary data.</text>
</comment>
<name>A0A0A2A3F2_PROMR</name>
<proteinExistence type="predicted"/>
<gene>
    <name evidence="2" type="ORF">EU95_1555</name>
</gene>
<dbReference type="AlphaFoldDB" id="A0A0A2A3F2"/>
<organism evidence="2 3">
    <name type="scientific">Prochlorococcus marinus str. MIT 9201</name>
    <dbReference type="NCBI Taxonomy" id="93057"/>
    <lineage>
        <taxon>Bacteria</taxon>
        <taxon>Bacillati</taxon>
        <taxon>Cyanobacteriota</taxon>
        <taxon>Cyanophyceae</taxon>
        <taxon>Synechococcales</taxon>
        <taxon>Prochlorococcaceae</taxon>
        <taxon>Prochlorococcus</taxon>
    </lineage>
</organism>
<protein>
    <submittedName>
        <fullName evidence="2">Uncharacterized protein</fullName>
    </submittedName>
</protein>
<dbReference type="PANTHER" id="PTHR12558">
    <property type="entry name" value="CELL DIVISION CYCLE 16,23,27"/>
    <property type="match status" value="1"/>
</dbReference>
<dbReference type="STRING" id="93057.EU95_1555"/>
<dbReference type="OrthoDB" id="495305at2"/>
<reference evidence="3" key="1">
    <citation type="journal article" date="2014" name="Sci. Data">
        <title>Genomes of diverse isolates of the marine cyanobacterium Prochlorococcus.</title>
        <authorList>
            <person name="Biller S."/>
            <person name="Berube P."/>
            <person name="Thompson J."/>
            <person name="Kelly L."/>
            <person name="Roggensack S."/>
            <person name="Awad L."/>
            <person name="Roache-Johnson K."/>
            <person name="Ding H."/>
            <person name="Giovannoni S.J."/>
            <person name="Moore L.R."/>
            <person name="Chisholm S.W."/>
        </authorList>
    </citation>
    <scope>NUCLEOTIDE SEQUENCE [LARGE SCALE GENOMIC DNA]</scope>
    <source>
        <strain evidence="3">MIT 9201</strain>
    </source>
</reference>
<dbReference type="Pfam" id="PF13181">
    <property type="entry name" value="TPR_8"/>
    <property type="match status" value="1"/>
</dbReference>
<dbReference type="EMBL" id="JNAL01000017">
    <property type="protein sequence ID" value="KGF94933.1"/>
    <property type="molecule type" value="Genomic_DNA"/>
</dbReference>
<evidence type="ECO:0000256" key="1">
    <source>
        <dbReference type="PROSITE-ProRule" id="PRU00339"/>
    </source>
</evidence>
<dbReference type="RefSeq" id="WP_032522663.1">
    <property type="nucleotide sequence ID" value="NZ_CP138977.1"/>
</dbReference>
<feature type="repeat" description="TPR" evidence="1">
    <location>
        <begin position="179"/>
        <end position="212"/>
    </location>
</feature>
<dbReference type="InterPro" id="IPR019734">
    <property type="entry name" value="TPR_rpt"/>
</dbReference>
<dbReference type="eggNOG" id="COG0457">
    <property type="taxonomic scope" value="Bacteria"/>
</dbReference>
<evidence type="ECO:0000313" key="3">
    <source>
        <dbReference type="Proteomes" id="UP000030355"/>
    </source>
</evidence>
<dbReference type="PANTHER" id="PTHR12558:SF13">
    <property type="entry name" value="CELL DIVISION CYCLE PROTEIN 27 HOMOLOG"/>
    <property type="match status" value="1"/>
</dbReference>
<dbReference type="Pfam" id="PF13414">
    <property type="entry name" value="TPR_11"/>
    <property type="match status" value="1"/>
</dbReference>
<dbReference type="Gene3D" id="1.25.40.10">
    <property type="entry name" value="Tetratricopeptide repeat domain"/>
    <property type="match status" value="2"/>
</dbReference>